<proteinExistence type="predicted"/>
<feature type="region of interest" description="Disordered" evidence="8">
    <location>
        <begin position="490"/>
        <end position="572"/>
    </location>
</feature>
<feature type="compositionally biased region" description="Low complexity" evidence="8">
    <location>
        <begin position="86"/>
        <end position="126"/>
    </location>
</feature>
<feature type="compositionally biased region" description="Gly residues" evidence="8">
    <location>
        <begin position="606"/>
        <end position="616"/>
    </location>
</feature>
<evidence type="ECO:0000256" key="9">
    <source>
        <dbReference type="SAM" id="Phobius"/>
    </source>
</evidence>
<dbReference type="Proteomes" id="UP001250858">
    <property type="component" value="Chromosome"/>
</dbReference>
<keyword evidence="9" id="KW-0472">Membrane</keyword>
<evidence type="ECO:0000256" key="7">
    <source>
        <dbReference type="PROSITE-ProRule" id="PRU10141"/>
    </source>
</evidence>
<sequence>MSEAEQSRDSGQDPRRDSAAGAAIDGDRGAVPAARKAERDQDATASKDTKATGDAKAAAAADGRSAAEPEDARPTDTPTSVMGSRPAAPDPKATATATAAGTSADPAGGTEDAGDGTADAVTAGPASARTPVGLAKSGGSAGTGADAAKPAKAPVGLAKSSASTGASTGGGAGSAAAAAKAPAEPAKSSRSTDGAAPAAGFGADATGTGARAGRTDTTSAEGRLLAGRYRLGVVLGRGGMGTVWRAVDETLGRTVAVKELRFPNSIDEDEKRRLVTRTLREAKAIARIRNNGAVTVYDVVQEDDRPWIVMELIEGKSLADAVREDGTLTPRRAAEVGLAILDVLRSAHREGILHRDVKPSNVLIAEDGRAVLTDFGIAQVEGDPSITSTGMLVGAPSYISPERARGHKPGPAADLWSLGGLLYAAVEGSPPYDKGSAIATLTAVMTEPVDPPKNAGPELEKVIYGLLAKDPAQRLDDAGARALLRAVLDAPEKRPEPSPEATRVVPLPPPPERPPVGPAAPARPAKPADAAAERMRGALKSVRNATAARPEPRRPAAGAGTPDRPAAPKASLTDVVPRRTLIIIAAVVLVALLGTILYVALGGGQEGSDQGKGGNTAGTTASAGSASGGADGQGTDQSPSDPDQQGSGGKPADNGGRTGTTPSGTPGGDQDGADGNGNGGDGAKLPPGYVMVTNGRFHFSMAMPASFRMTAIAGANSGGIFNASKGAFPRVQVDYNDSPKDDAAAAWSAAMAGVAASSNGYKHIGISPVSYKGYPTVADWEFERNQGGQRIRILNRGFKVDATHGYSIMISCRADAWDATECKTLRDTAFATFSPKD</sequence>
<organism evidence="11 12">
    <name type="scientific">Streptomyces roseicoloratus</name>
    <dbReference type="NCBI Taxonomy" id="2508722"/>
    <lineage>
        <taxon>Bacteria</taxon>
        <taxon>Bacillati</taxon>
        <taxon>Actinomycetota</taxon>
        <taxon>Actinomycetes</taxon>
        <taxon>Kitasatosporales</taxon>
        <taxon>Streptomycetaceae</taxon>
        <taxon>Streptomyces</taxon>
    </lineage>
</organism>
<dbReference type="InterPro" id="IPR000719">
    <property type="entry name" value="Prot_kinase_dom"/>
</dbReference>
<keyword evidence="9" id="KW-0812">Transmembrane</keyword>
<evidence type="ECO:0000256" key="2">
    <source>
        <dbReference type="ARBA" id="ARBA00022527"/>
    </source>
</evidence>
<feature type="compositionally biased region" description="Low complexity" evidence="8">
    <location>
        <begin position="519"/>
        <end position="530"/>
    </location>
</feature>
<dbReference type="PROSITE" id="PS00108">
    <property type="entry name" value="PROTEIN_KINASE_ST"/>
    <property type="match status" value="1"/>
</dbReference>
<feature type="compositionally biased region" description="Low complexity" evidence="8">
    <location>
        <begin position="133"/>
        <end position="148"/>
    </location>
</feature>
<dbReference type="EMBL" id="CP133762">
    <property type="protein sequence ID" value="WMX45460.1"/>
    <property type="molecule type" value="Genomic_DNA"/>
</dbReference>
<dbReference type="EC" id="2.7.11.1" evidence="1"/>
<keyword evidence="4 7" id="KW-0547">Nucleotide-binding</keyword>
<dbReference type="PANTHER" id="PTHR43289">
    <property type="entry name" value="MITOGEN-ACTIVATED PROTEIN KINASE KINASE KINASE 20-RELATED"/>
    <property type="match status" value="1"/>
</dbReference>
<evidence type="ECO:0000256" key="5">
    <source>
        <dbReference type="ARBA" id="ARBA00022777"/>
    </source>
</evidence>
<dbReference type="PANTHER" id="PTHR43289:SF6">
    <property type="entry name" value="SERINE_THREONINE-PROTEIN KINASE NEKL-3"/>
    <property type="match status" value="1"/>
</dbReference>
<feature type="region of interest" description="Disordered" evidence="8">
    <location>
        <begin position="181"/>
        <end position="219"/>
    </location>
</feature>
<keyword evidence="6 7" id="KW-0067">ATP-binding</keyword>
<dbReference type="SMART" id="SM00220">
    <property type="entry name" value="S_TKc"/>
    <property type="match status" value="1"/>
</dbReference>
<feature type="binding site" evidence="7">
    <location>
        <position position="258"/>
    </location>
    <ligand>
        <name>ATP</name>
        <dbReference type="ChEBI" id="CHEBI:30616"/>
    </ligand>
</feature>
<keyword evidence="2" id="KW-0723">Serine/threonine-protein kinase</keyword>
<protein>
    <recommendedName>
        <fullName evidence="1">non-specific serine/threonine protein kinase</fullName>
        <ecNumber evidence="1">2.7.11.1</ecNumber>
    </recommendedName>
</protein>
<evidence type="ECO:0000256" key="6">
    <source>
        <dbReference type="ARBA" id="ARBA00022840"/>
    </source>
</evidence>
<feature type="compositionally biased region" description="Low complexity" evidence="8">
    <location>
        <begin position="54"/>
        <end position="64"/>
    </location>
</feature>
<evidence type="ECO:0000313" key="11">
    <source>
        <dbReference type="EMBL" id="WMX45460.1"/>
    </source>
</evidence>
<feature type="compositionally biased region" description="Basic and acidic residues" evidence="8">
    <location>
        <begin position="65"/>
        <end position="74"/>
    </location>
</feature>
<evidence type="ECO:0000256" key="3">
    <source>
        <dbReference type="ARBA" id="ARBA00022679"/>
    </source>
</evidence>
<evidence type="ECO:0000256" key="4">
    <source>
        <dbReference type="ARBA" id="ARBA00022741"/>
    </source>
</evidence>
<feature type="compositionally biased region" description="Pro residues" evidence="8">
    <location>
        <begin position="506"/>
        <end position="518"/>
    </location>
</feature>
<dbReference type="PROSITE" id="PS00107">
    <property type="entry name" value="PROTEIN_KINASE_ATP"/>
    <property type="match status" value="1"/>
</dbReference>
<feature type="region of interest" description="Disordered" evidence="8">
    <location>
        <begin position="606"/>
        <end position="682"/>
    </location>
</feature>
<dbReference type="SUPFAM" id="SSF56112">
    <property type="entry name" value="Protein kinase-like (PK-like)"/>
    <property type="match status" value="1"/>
</dbReference>
<evidence type="ECO:0000256" key="1">
    <source>
        <dbReference type="ARBA" id="ARBA00012513"/>
    </source>
</evidence>
<feature type="transmembrane region" description="Helical" evidence="9">
    <location>
        <begin position="581"/>
        <end position="601"/>
    </location>
</feature>
<keyword evidence="3 11" id="KW-0808">Transferase</keyword>
<dbReference type="InterPro" id="IPR011009">
    <property type="entry name" value="Kinase-like_dom_sf"/>
</dbReference>
<feature type="compositionally biased region" description="Basic and acidic residues" evidence="8">
    <location>
        <begin position="35"/>
        <end position="53"/>
    </location>
</feature>
<gene>
    <name evidence="11" type="ORF">RGF97_12210</name>
</gene>
<dbReference type="GO" id="GO:0004674">
    <property type="term" value="F:protein serine/threonine kinase activity"/>
    <property type="evidence" value="ECO:0007669"/>
    <property type="project" value="UniProtKB-EC"/>
</dbReference>
<dbReference type="CDD" id="cd14014">
    <property type="entry name" value="STKc_PknB_like"/>
    <property type="match status" value="1"/>
</dbReference>
<dbReference type="Pfam" id="PF00069">
    <property type="entry name" value="Pkinase"/>
    <property type="match status" value="1"/>
</dbReference>
<feature type="compositionally biased region" description="Gly residues" evidence="8">
    <location>
        <begin position="665"/>
        <end position="682"/>
    </location>
</feature>
<reference evidence="11 12" key="1">
    <citation type="submission" date="2023-09" db="EMBL/GenBank/DDBJ databases">
        <title>Complete genome of Streptomyces roseicoloratus T14.</title>
        <authorList>
            <person name="Bashizi T."/>
            <person name="Kim M.-J."/>
            <person name="Lee G."/>
            <person name="Tagele S.B."/>
            <person name="Shin J.-H."/>
        </authorList>
    </citation>
    <scope>NUCLEOTIDE SEQUENCE [LARGE SCALE GENOMIC DNA]</scope>
    <source>
        <strain evidence="11 12">T14</strain>
    </source>
</reference>
<evidence type="ECO:0000313" key="12">
    <source>
        <dbReference type="Proteomes" id="UP001250858"/>
    </source>
</evidence>
<dbReference type="Gene3D" id="3.30.200.20">
    <property type="entry name" value="Phosphorylase Kinase, domain 1"/>
    <property type="match status" value="1"/>
</dbReference>
<accession>A0ABY9RTG2</accession>
<evidence type="ECO:0000259" key="10">
    <source>
        <dbReference type="PROSITE" id="PS50011"/>
    </source>
</evidence>
<evidence type="ECO:0000256" key="8">
    <source>
        <dbReference type="SAM" id="MobiDB-lite"/>
    </source>
</evidence>
<feature type="compositionally biased region" description="Low complexity" evidence="8">
    <location>
        <begin position="545"/>
        <end position="568"/>
    </location>
</feature>
<dbReference type="PROSITE" id="PS50011">
    <property type="entry name" value="PROTEIN_KINASE_DOM"/>
    <property type="match status" value="1"/>
</dbReference>
<feature type="region of interest" description="Disordered" evidence="8">
    <location>
        <begin position="1"/>
        <end position="148"/>
    </location>
</feature>
<feature type="domain" description="Protein kinase" evidence="10">
    <location>
        <begin position="229"/>
        <end position="488"/>
    </location>
</feature>
<dbReference type="RefSeq" id="WP_309548513.1">
    <property type="nucleotide sequence ID" value="NZ_CP133762.1"/>
</dbReference>
<dbReference type="InterPro" id="IPR017441">
    <property type="entry name" value="Protein_kinase_ATP_BS"/>
</dbReference>
<name>A0ABY9RTG2_9ACTN</name>
<keyword evidence="5 11" id="KW-0418">Kinase</keyword>
<dbReference type="InterPro" id="IPR008271">
    <property type="entry name" value="Ser/Thr_kinase_AS"/>
</dbReference>
<keyword evidence="9" id="KW-1133">Transmembrane helix</keyword>
<keyword evidence="12" id="KW-1185">Reference proteome</keyword>
<feature type="compositionally biased region" description="Basic and acidic residues" evidence="8">
    <location>
        <begin position="1"/>
        <end position="18"/>
    </location>
</feature>
<dbReference type="Gene3D" id="1.10.510.10">
    <property type="entry name" value="Transferase(Phosphotransferase) domain 1"/>
    <property type="match status" value="1"/>
</dbReference>